<dbReference type="InterPro" id="IPR003593">
    <property type="entry name" value="AAA+_ATPase"/>
</dbReference>
<dbReference type="InterPro" id="IPR017871">
    <property type="entry name" value="ABC_transporter-like_CS"/>
</dbReference>
<evidence type="ECO:0000256" key="7">
    <source>
        <dbReference type="ARBA" id="ARBA00023065"/>
    </source>
</evidence>
<dbReference type="AlphaFoldDB" id="A0A7C4JIF5"/>
<evidence type="ECO:0000256" key="3">
    <source>
        <dbReference type="ARBA" id="ARBA00022475"/>
    </source>
</evidence>
<dbReference type="SUPFAM" id="SSF52540">
    <property type="entry name" value="P-loop containing nucleoside triphosphate hydrolases"/>
    <property type="match status" value="1"/>
</dbReference>
<evidence type="ECO:0000256" key="11">
    <source>
        <dbReference type="ARBA" id="ARBA00044143"/>
    </source>
</evidence>
<evidence type="ECO:0000256" key="8">
    <source>
        <dbReference type="ARBA" id="ARBA00023136"/>
    </source>
</evidence>
<dbReference type="PROSITE" id="PS00211">
    <property type="entry name" value="ABC_TRANSPORTER_1"/>
    <property type="match status" value="1"/>
</dbReference>
<evidence type="ECO:0000256" key="6">
    <source>
        <dbReference type="ARBA" id="ARBA00022967"/>
    </source>
</evidence>
<gene>
    <name evidence="15" type="ORF">ENU08_00185</name>
    <name evidence="14" type="ORF">ENU41_03510</name>
</gene>
<evidence type="ECO:0000259" key="13">
    <source>
        <dbReference type="PROSITE" id="PS50893"/>
    </source>
</evidence>
<evidence type="ECO:0000256" key="12">
    <source>
        <dbReference type="ARBA" id="ARBA00048610"/>
    </source>
</evidence>
<organism evidence="15">
    <name type="scientific">Ignisphaera aggregans</name>
    <dbReference type="NCBI Taxonomy" id="334771"/>
    <lineage>
        <taxon>Archaea</taxon>
        <taxon>Thermoproteota</taxon>
        <taxon>Thermoprotei</taxon>
        <taxon>Desulfurococcales</taxon>
        <taxon>Desulfurococcaceae</taxon>
        <taxon>Ignisphaera</taxon>
    </lineage>
</organism>
<keyword evidence="7" id="KW-0406">Ion transport</keyword>
<evidence type="ECO:0000256" key="9">
    <source>
        <dbReference type="ARBA" id="ARBA00038669"/>
    </source>
</evidence>
<keyword evidence="8" id="KW-0472">Membrane</keyword>
<dbReference type="PROSITE" id="PS50893">
    <property type="entry name" value="ABC_TRANSPORTER_2"/>
    <property type="match status" value="1"/>
</dbReference>
<evidence type="ECO:0000256" key="1">
    <source>
        <dbReference type="ARBA" id="ARBA00004202"/>
    </source>
</evidence>
<dbReference type="GO" id="GO:0015413">
    <property type="term" value="F:ABC-type nickel transporter activity"/>
    <property type="evidence" value="ECO:0007669"/>
    <property type="project" value="UniProtKB-EC"/>
</dbReference>
<dbReference type="InterPro" id="IPR013563">
    <property type="entry name" value="Oligopep_ABC_C"/>
</dbReference>
<dbReference type="Pfam" id="PF08352">
    <property type="entry name" value="oligo_HPY"/>
    <property type="match status" value="1"/>
</dbReference>
<dbReference type="SMART" id="SM00382">
    <property type="entry name" value="AAA"/>
    <property type="match status" value="1"/>
</dbReference>
<evidence type="ECO:0000256" key="10">
    <source>
        <dbReference type="ARBA" id="ARBA00039098"/>
    </source>
</evidence>
<evidence type="ECO:0000313" key="15">
    <source>
        <dbReference type="EMBL" id="HGQ63658.1"/>
    </source>
</evidence>
<dbReference type="EMBL" id="DTBD01000003">
    <property type="protein sequence ID" value="HGQ63658.1"/>
    <property type="molecule type" value="Genomic_DNA"/>
</dbReference>
<dbReference type="EC" id="7.2.2.11" evidence="10"/>
<evidence type="ECO:0000256" key="2">
    <source>
        <dbReference type="ARBA" id="ARBA00022448"/>
    </source>
</evidence>
<keyword evidence="3" id="KW-1003">Cell membrane</keyword>
<dbReference type="Pfam" id="PF00005">
    <property type="entry name" value="ABC_tran"/>
    <property type="match status" value="1"/>
</dbReference>
<reference evidence="15" key="1">
    <citation type="journal article" date="2020" name="mSystems">
        <title>Genome- and Community-Level Interaction Insights into Carbon Utilization and Element Cycling Functions of Hydrothermarchaeota in Hydrothermal Sediment.</title>
        <authorList>
            <person name="Zhou Z."/>
            <person name="Liu Y."/>
            <person name="Xu W."/>
            <person name="Pan J."/>
            <person name="Luo Z.H."/>
            <person name="Li M."/>
        </authorList>
    </citation>
    <scope>NUCLEOTIDE SEQUENCE [LARGE SCALE GENOMIC DNA]</scope>
    <source>
        <strain evidence="15">SpSt-637</strain>
        <strain evidence="14">SpSt-667</strain>
    </source>
</reference>
<comment type="catalytic activity">
    <reaction evidence="12">
        <text>Ni(2+)(out) + ATP + H2O = Ni(2+)(in) + ADP + phosphate + H(+)</text>
        <dbReference type="Rhea" id="RHEA:15557"/>
        <dbReference type="ChEBI" id="CHEBI:15377"/>
        <dbReference type="ChEBI" id="CHEBI:15378"/>
        <dbReference type="ChEBI" id="CHEBI:30616"/>
        <dbReference type="ChEBI" id="CHEBI:43474"/>
        <dbReference type="ChEBI" id="CHEBI:49786"/>
        <dbReference type="ChEBI" id="CHEBI:456216"/>
        <dbReference type="EC" id="7.2.2.11"/>
    </reaction>
    <physiologicalReaction direction="left-to-right" evidence="12">
        <dbReference type="Rhea" id="RHEA:15558"/>
    </physiologicalReaction>
</comment>
<dbReference type="GO" id="GO:0005524">
    <property type="term" value="F:ATP binding"/>
    <property type="evidence" value="ECO:0007669"/>
    <property type="project" value="UniProtKB-KW"/>
</dbReference>
<evidence type="ECO:0000256" key="4">
    <source>
        <dbReference type="ARBA" id="ARBA00022741"/>
    </source>
</evidence>
<evidence type="ECO:0000256" key="5">
    <source>
        <dbReference type="ARBA" id="ARBA00022840"/>
    </source>
</evidence>
<evidence type="ECO:0000313" key="14">
    <source>
        <dbReference type="EMBL" id="HGQ35729.1"/>
    </source>
</evidence>
<comment type="caution">
    <text evidence="15">The sequence shown here is derived from an EMBL/GenBank/DDBJ whole genome shotgun (WGS) entry which is preliminary data.</text>
</comment>
<dbReference type="GO" id="GO:0016887">
    <property type="term" value="F:ATP hydrolysis activity"/>
    <property type="evidence" value="ECO:0007669"/>
    <property type="project" value="InterPro"/>
</dbReference>
<dbReference type="CDD" id="cd03257">
    <property type="entry name" value="ABC_NikE_OppD_transporters"/>
    <property type="match status" value="1"/>
</dbReference>
<protein>
    <recommendedName>
        <fullName evidence="11">Nickel import system ATP-binding protein NikD</fullName>
        <ecNumber evidence="10">7.2.2.11</ecNumber>
    </recommendedName>
</protein>
<comment type="subunit">
    <text evidence="9">The complex is composed of two ATP-binding proteins (NikD and NikE), two transmembrane proteins (NikB and NikC) and a solute-binding protein (NikA).</text>
</comment>
<keyword evidence="6" id="KW-1278">Translocase</keyword>
<dbReference type="InterPro" id="IPR050388">
    <property type="entry name" value="ABC_Ni/Peptide_Import"/>
</dbReference>
<dbReference type="EMBL" id="DTCK01000019">
    <property type="protein sequence ID" value="HGQ35729.1"/>
    <property type="molecule type" value="Genomic_DNA"/>
</dbReference>
<accession>A0A7C4JIF5</accession>
<dbReference type="InterPro" id="IPR027417">
    <property type="entry name" value="P-loop_NTPase"/>
</dbReference>
<dbReference type="GO" id="GO:0015833">
    <property type="term" value="P:peptide transport"/>
    <property type="evidence" value="ECO:0007669"/>
    <property type="project" value="InterPro"/>
</dbReference>
<dbReference type="Gene3D" id="3.40.50.300">
    <property type="entry name" value="P-loop containing nucleotide triphosphate hydrolases"/>
    <property type="match status" value="1"/>
</dbReference>
<dbReference type="NCBIfam" id="TIGR01727">
    <property type="entry name" value="oligo_HPY"/>
    <property type="match status" value="1"/>
</dbReference>
<keyword evidence="2" id="KW-0813">Transport</keyword>
<dbReference type="PANTHER" id="PTHR43297">
    <property type="entry name" value="OLIGOPEPTIDE TRANSPORT ATP-BINDING PROTEIN APPD"/>
    <property type="match status" value="1"/>
</dbReference>
<dbReference type="InterPro" id="IPR003439">
    <property type="entry name" value="ABC_transporter-like_ATP-bd"/>
</dbReference>
<proteinExistence type="predicted"/>
<keyword evidence="4" id="KW-0547">Nucleotide-binding</keyword>
<sequence>MRKILEVEDLRVYFYTYNGVVKAVDGVSFEVYEGEALCIVGETGCGKSVTARALTKMIKSPGKIVSGRVLFNGIDLMKLSDDELSRIRGKDIAYIYQDPSSALDPLFTGGYHVAETIAIHKSGIKIKNTIEKVIEIFKEVLIPDPEARVKSYPHELSGGMKQRVVIATSICNYPKLIVADEPTTALDVTTQAQILELLKELRIKYGSAVLMITHNLGVVAEMCDRVIVMYAGKIIEKASTEEIFENPLHPYTRGLLNAVPNPFKKITRLESISGTVPDMINIPQGCRFYPRCPYVSEKCLREPSLIEVKPGHYVACWLKSRD</sequence>
<name>A0A7C4JIF5_9CREN</name>
<feature type="domain" description="ABC transporter" evidence="13">
    <location>
        <begin position="5"/>
        <end position="256"/>
    </location>
</feature>
<dbReference type="GO" id="GO:0005886">
    <property type="term" value="C:plasma membrane"/>
    <property type="evidence" value="ECO:0007669"/>
    <property type="project" value="UniProtKB-SubCell"/>
</dbReference>
<dbReference type="FunFam" id="3.40.50.300:FF:000016">
    <property type="entry name" value="Oligopeptide ABC transporter ATP-binding component"/>
    <property type="match status" value="1"/>
</dbReference>
<keyword evidence="5 15" id="KW-0067">ATP-binding</keyword>
<dbReference type="PANTHER" id="PTHR43297:SF13">
    <property type="entry name" value="NICKEL ABC TRANSPORTER, ATP-BINDING PROTEIN"/>
    <property type="match status" value="1"/>
</dbReference>
<comment type="subcellular location">
    <subcellularLocation>
        <location evidence="1">Cell membrane</location>
        <topology evidence="1">Peripheral membrane protein</topology>
    </subcellularLocation>
</comment>